<evidence type="ECO:0000256" key="2">
    <source>
        <dbReference type="ARBA" id="ARBA00022771"/>
    </source>
</evidence>
<evidence type="ECO:0000256" key="3">
    <source>
        <dbReference type="ARBA" id="ARBA00022833"/>
    </source>
</evidence>
<feature type="region of interest" description="Disordered" evidence="5">
    <location>
        <begin position="695"/>
        <end position="720"/>
    </location>
</feature>
<dbReference type="InterPro" id="IPR001965">
    <property type="entry name" value="Znf_PHD"/>
</dbReference>
<dbReference type="CDD" id="cd15534">
    <property type="entry name" value="PHD2_PHF12_Rco1"/>
    <property type="match status" value="1"/>
</dbReference>
<feature type="compositionally biased region" description="Basic and acidic residues" evidence="5">
    <location>
        <begin position="657"/>
        <end position="666"/>
    </location>
</feature>
<evidence type="ECO:0000313" key="7">
    <source>
        <dbReference type="Proteomes" id="UP000079169"/>
    </source>
</evidence>
<feature type="region of interest" description="Disordered" evidence="5">
    <location>
        <begin position="646"/>
        <end position="679"/>
    </location>
</feature>
<dbReference type="Gene3D" id="3.30.40.10">
    <property type="entry name" value="Zinc/RING finger domain, C3HC4 (zinc finger)"/>
    <property type="match status" value="1"/>
</dbReference>
<feature type="compositionally biased region" description="Basic and acidic residues" evidence="5">
    <location>
        <begin position="287"/>
        <end position="306"/>
    </location>
</feature>
<sequence length="776" mass="87061">MKRRKREPSKHNVPGTSGNNNGSNSTSSDEGQDHSNTIDTTLPSSSNQNTNSTGKSRVGPNANAPPTRLTPNKLDRGMSGPIGYLKYSSSEDEDSTSEKSLYFRDMIEENKTTEEYLDENTGEIVTRSLCENEYLSKLLSKKNTTSEIDDIERINELLLKTENMRMDSNIIKKIIGCSIPEPSEQSDDEHNAYDSDEDERTSEEEMREKYLDMSDDTAPTDPPVSNDSAVPPVSINDVNNDTGVTQVQNNIHSPSASEVQLPDDNDNEARNNITSITPAPHVSIQLTEDKQPDKSEGIENQVKCEADDKEEAEEEKVDEELCSLLKFNKLWTERFGGEETREEEEGESDSYEEYSDDDDDDEEEEEEEEHIPVETMDVKPESLSITINTTDVADSNELCGTLKSDREQHVEEKSLDDVVIDWTDKENEVEVRNAMQILLSAAAHSNPEQFTLGKYEDKSYDKYVWPGTDKIPDSVKITSKRVRSLLNLIEVDSDGLVPHPVKICHSCGRTCFRTGPLLGCDYCPLYYHLDCLDPPLASPPTLTWMCPAHPQHIVDQMLTQGGVETETLTNFKLDDINPNNFKHETETLTNFKLDDINPNNFKHETETLTNFKLDDINPNNFKFLQSLLALESQLLLLSYENKTSPLSVSAPLPIPPDDIKSTDQTKHKPKEKSSASNSLLPEVMEMVLSSSTPGQEMVLSSSTPGQEMVLSSSTPGQETEDKLDSYFRFGEDFVTPAVPVSNHHETETLTNFKIDDINPNNFKVNICNLTIMKLKL</sequence>
<feature type="compositionally biased region" description="Polar residues" evidence="5">
    <location>
        <begin position="236"/>
        <end position="258"/>
    </location>
</feature>
<keyword evidence="3" id="KW-0862">Zinc</keyword>
<dbReference type="GO" id="GO:0006357">
    <property type="term" value="P:regulation of transcription by RNA polymerase II"/>
    <property type="evidence" value="ECO:0007669"/>
    <property type="project" value="TreeGrafter"/>
</dbReference>
<evidence type="ECO:0000256" key="4">
    <source>
        <dbReference type="PROSITE-ProRule" id="PRU00146"/>
    </source>
</evidence>
<keyword evidence="2 4" id="KW-0863">Zinc-finger</keyword>
<dbReference type="Proteomes" id="UP000079169">
    <property type="component" value="Unplaced"/>
</dbReference>
<dbReference type="SMART" id="SM00249">
    <property type="entry name" value="PHD"/>
    <property type="match status" value="1"/>
</dbReference>
<dbReference type="GO" id="GO:0032221">
    <property type="term" value="C:Rpd3S complex"/>
    <property type="evidence" value="ECO:0007669"/>
    <property type="project" value="TreeGrafter"/>
</dbReference>
<dbReference type="KEGG" id="dci:103508527"/>
<dbReference type="GeneID" id="103508527"/>
<feature type="domain" description="PHD-type" evidence="6">
    <location>
        <begin position="501"/>
        <end position="552"/>
    </location>
</feature>
<feature type="region of interest" description="Disordered" evidence="5">
    <location>
        <begin position="1"/>
        <end position="99"/>
    </location>
</feature>
<dbReference type="GO" id="GO:0008270">
    <property type="term" value="F:zinc ion binding"/>
    <property type="evidence" value="ECO:0007669"/>
    <property type="project" value="UniProtKB-KW"/>
</dbReference>
<dbReference type="STRING" id="121845.A0A1S3D010"/>
<feature type="compositionally biased region" description="Low complexity" evidence="5">
    <location>
        <begin position="15"/>
        <end position="28"/>
    </location>
</feature>
<evidence type="ECO:0000313" key="8">
    <source>
        <dbReference type="RefSeq" id="XP_008471305.1"/>
    </source>
</evidence>
<evidence type="ECO:0000259" key="6">
    <source>
        <dbReference type="PROSITE" id="PS50016"/>
    </source>
</evidence>
<dbReference type="PANTHER" id="PTHR47636">
    <property type="entry name" value="TRANSCRIPTIONAL REGULATORY PROTEIN RCO1"/>
    <property type="match status" value="1"/>
</dbReference>
<feature type="compositionally biased region" description="Basic and acidic residues" evidence="5">
    <location>
        <begin position="203"/>
        <end position="212"/>
    </location>
</feature>
<evidence type="ECO:0000256" key="1">
    <source>
        <dbReference type="ARBA" id="ARBA00022723"/>
    </source>
</evidence>
<evidence type="ECO:0000256" key="5">
    <source>
        <dbReference type="SAM" id="MobiDB-lite"/>
    </source>
</evidence>
<feature type="region of interest" description="Disordered" evidence="5">
    <location>
        <begin position="179"/>
        <end position="318"/>
    </location>
</feature>
<dbReference type="InterPro" id="IPR019787">
    <property type="entry name" value="Znf_PHD-finger"/>
</dbReference>
<dbReference type="InterPro" id="IPR052819">
    <property type="entry name" value="Chromatin_regulatory_protein"/>
</dbReference>
<dbReference type="InterPro" id="IPR013083">
    <property type="entry name" value="Znf_RING/FYVE/PHD"/>
</dbReference>
<protein>
    <submittedName>
        <fullName evidence="8">Uncharacterized protein LOC103508527</fullName>
    </submittedName>
</protein>
<dbReference type="RefSeq" id="XP_008471305.1">
    <property type="nucleotide sequence ID" value="XM_008473083.3"/>
</dbReference>
<feature type="compositionally biased region" description="Polar residues" evidence="5">
    <location>
        <begin position="34"/>
        <end position="55"/>
    </location>
</feature>
<dbReference type="AlphaFoldDB" id="A0A1S3D010"/>
<dbReference type="PaxDb" id="121845-A0A1S3D010"/>
<keyword evidence="1" id="KW-0479">Metal-binding</keyword>
<dbReference type="PANTHER" id="PTHR47636:SF1">
    <property type="entry name" value="TRANSCRIPTIONAL REGULATORY PROTEIN RCO1"/>
    <property type="match status" value="1"/>
</dbReference>
<organism evidence="7 8">
    <name type="scientific">Diaphorina citri</name>
    <name type="common">Asian citrus psyllid</name>
    <dbReference type="NCBI Taxonomy" id="121845"/>
    <lineage>
        <taxon>Eukaryota</taxon>
        <taxon>Metazoa</taxon>
        <taxon>Ecdysozoa</taxon>
        <taxon>Arthropoda</taxon>
        <taxon>Hexapoda</taxon>
        <taxon>Insecta</taxon>
        <taxon>Pterygota</taxon>
        <taxon>Neoptera</taxon>
        <taxon>Paraneoptera</taxon>
        <taxon>Hemiptera</taxon>
        <taxon>Sternorrhyncha</taxon>
        <taxon>Psylloidea</taxon>
        <taxon>Psyllidae</taxon>
        <taxon>Diaphorininae</taxon>
        <taxon>Diaphorina</taxon>
    </lineage>
</organism>
<dbReference type="SUPFAM" id="SSF57903">
    <property type="entry name" value="FYVE/PHD zinc finger"/>
    <property type="match status" value="1"/>
</dbReference>
<feature type="compositionally biased region" description="Polar residues" evidence="5">
    <location>
        <begin position="695"/>
        <end position="717"/>
    </location>
</feature>
<name>A0A1S3D010_DIACI</name>
<keyword evidence="7" id="KW-1185">Reference proteome</keyword>
<dbReference type="Pfam" id="PF00628">
    <property type="entry name" value="PHD"/>
    <property type="match status" value="1"/>
</dbReference>
<feature type="region of interest" description="Disordered" evidence="5">
    <location>
        <begin position="336"/>
        <end position="376"/>
    </location>
</feature>
<feature type="compositionally biased region" description="Acidic residues" evidence="5">
    <location>
        <begin position="340"/>
        <end position="369"/>
    </location>
</feature>
<dbReference type="PROSITE" id="PS50016">
    <property type="entry name" value="ZF_PHD_2"/>
    <property type="match status" value="1"/>
</dbReference>
<feature type="compositionally biased region" description="Acidic residues" evidence="5">
    <location>
        <begin position="307"/>
        <end position="318"/>
    </location>
</feature>
<accession>A0A1S3D010</accession>
<proteinExistence type="predicted"/>
<dbReference type="InterPro" id="IPR011011">
    <property type="entry name" value="Znf_FYVE_PHD"/>
</dbReference>
<reference evidence="8" key="1">
    <citation type="submission" date="2025-08" db="UniProtKB">
        <authorList>
            <consortium name="RefSeq"/>
        </authorList>
    </citation>
    <scope>IDENTIFICATION</scope>
</reference>
<gene>
    <name evidence="8" type="primary">LOC103508527</name>
</gene>